<gene>
    <name evidence="2" type="ORF">KAJ83_08550</name>
</gene>
<evidence type="ECO:0000256" key="1">
    <source>
        <dbReference type="SAM" id="MobiDB-lite"/>
    </source>
</evidence>
<dbReference type="InterPro" id="IPR023346">
    <property type="entry name" value="Lysozyme-like_dom_sf"/>
</dbReference>
<organism evidence="2 3">
    <name type="scientific">Marivibrio halodurans</name>
    <dbReference type="NCBI Taxonomy" id="2039722"/>
    <lineage>
        <taxon>Bacteria</taxon>
        <taxon>Pseudomonadati</taxon>
        <taxon>Pseudomonadota</taxon>
        <taxon>Alphaproteobacteria</taxon>
        <taxon>Rhodospirillales</taxon>
        <taxon>Rhodospirillaceae</taxon>
        <taxon>Marivibrio</taxon>
    </lineage>
</organism>
<evidence type="ECO:0000313" key="3">
    <source>
        <dbReference type="Proteomes" id="UP000672602"/>
    </source>
</evidence>
<dbReference type="SUPFAM" id="SSF53955">
    <property type="entry name" value="Lysozyme-like"/>
    <property type="match status" value="1"/>
</dbReference>
<reference evidence="2" key="1">
    <citation type="submission" date="2021-04" db="EMBL/GenBank/DDBJ databases">
        <authorList>
            <person name="Zhang D.-C."/>
        </authorList>
    </citation>
    <scope>NUCLEOTIDE SEQUENCE</scope>
    <source>
        <strain evidence="2">CGMCC 1.15697</strain>
    </source>
</reference>
<proteinExistence type="predicted"/>
<name>A0A8J7V0R3_9PROT</name>
<dbReference type="AlphaFoldDB" id="A0A8J7V0R3"/>
<dbReference type="EMBL" id="JAGMWN010000003">
    <property type="protein sequence ID" value="MBP5857056.1"/>
    <property type="molecule type" value="Genomic_DNA"/>
</dbReference>
<keyword evidence="3" id="KW-1185">Reference proteome</keyword>
<dbReference type="RefSeq" id="WP_210681621.1">
    <property type="nucleotide sequence ID" value="NZ_JAGMWN010000003.1"/>
</dbReference>
<dbReference type="Gene3D" id="1.10.530.10">
    <property type="match status" value="1"/>
</dbReference>
<feature type="compositionally biased region" description="Polar residues" evidence="1">
    <location>
        <begin position="13"/>
        <end position="26"/>
    </location>
</feature>
<feature type="region of interest" description="Disordered" evidence="1">
    <location>
        <begin position="1"/>
        <end position="82"/>
    </location>
</feature>
<sequence length="245" mass="27488">MIQLAIAGESVSRDQAQQSTGPVQVSRQERRADRINGGAGNDLLFVDEAEAHPDQGSEFNGEDKKAPPPSNSNAPSLTNNRERRDAILKDVPATFPISENPDADGDEPWFEWPAMSAVGDYKDLIEQEAEEASVDPDLIKAIVYMETTHGYYDRIKDAFSEPGTLRPMNVNVEYWKGIGVSREQLEDPKFNIKTGIKIVKGISERLKHGNVRKIATLYNNLAAEKVTDYGARVERLYRERPWENE</sequence>
<dbReference type="Proteomes" id="UP000672602">
    <property type="component" value="Unassembled WGS sequence"/>
</dbReference>
<accession>A0A8J7V0R3</accession>
<evidence type="ECO:0000313" key="2">
    <source>
        <dbReference type="EMBL" id="MBP5857056.1"/>
    </source>
</evidence>
<comment type="caution">
    <text evidence="2">The sequence shown here is derived from an EMBL/GenBank/DDBJ whole genome shotgun (WGS) entry which is preliminary data.</text>
</comment>
<feature type="compositionally biased region" description="Basic and acidic residues" evidence="1">
    <location>
        <begin position="49"/>
        <end position="66"/>
    </location>
</feature>
<protein>
    <submittedName>
        <fullName evidence="2">Lytic transglycosylase domain-containing protein</fullName>
    </submittedName>
</protein>